<feature type="transmembrane region" description="Helical" evidence="8">
    <location>
        <begin position="236"/>
        <end position="257"/>
    </location>
</feature>
<dbReference type="AlphaFoldDB" id="A0A9P4WE16"/>
<keyword evidence="6" id="KW-0479">Metal-binding</keyword>
<dbReference type="EMBL" id="SWKU01000004">
    <property type="protein sequence ID" value="KAF3007495.1"/>
    <property type="molecule type" value="Genomic_DNA"/>
</dbReference>
<evidence type="ECO:0000256" key="7">
    <source>
        <dbReference type="SAM" id="Coils"/>
    </source>
</evidence>
<dbReference type="GO" id="GO:0046872">
    <property type="term" value="F:metal ion binding"/>
    <property type="evidence" value="ECO:0007669"/>
    <property type="project" value="UniProtKB-KW"/>
</dbReference>
<dbReference type="Pfam" id="PF03006">
    <property type="entry name" value="HlyIII"/>
    <property type="match status" value="1"/>
</dbReference>
<feature type="transmembrane region" description="Helical" evidence="8">
    <location>
        <begin position="202"/>
        <end position="224"/>
    </location>
</feature>
<feature type="transmembrane region" description="Helical" evidence="8">
    <location>
        <begin position="277"/>
        <end position="294"/>
    </location>
</feature>
<feature type="transmembrane region" description="Helical" evidence="8">
    <location>
        <begin position="177"/>
        <end position="196"/>
    </location>
</feature>
<dbReference type="Proteomes" id="UP000801428">
    <property type="component" value="Unassembled WGS sequence"/>
</dbReference>
<comment type="caution">
    <text evidence="9">The sequence shown here is derived from an EMBL/GenBank/DDBJ whole genome shotgun (WGS) entry which is preliminary data.</text>
</comment>
<evidence type="ECO:0000256" key="1">
    <source>
        <dbReference type="ARBA" id="ARBA00004141"/>
    </source>
</evidence>
<feature type="transmembrane region" description="Helical" evidence="8">
    <location>
        <begin position="147"/>
        <end position="165"/>
    </location>
</feature>
<evidence type="ECO:0000256" key="2">
    <source>
        <dbReference type="ARBA" id="ARBA00007018"/>
    </source>
</evidence>
<evidence type="ECO:0000256" key="6">
    <source>
        <dbReference type="PIRSR" id="PIRSR604254-1"/>
    </source>
</evidence>
<reference evidence="9" key="1">
    <citation type="submission" date="2019-04" db="EMBL/GenBank/DDBJ databases">
        <title>Sequencing of skin fungus with MAO and IRED activity.</title>
        <authorList>
            <person name="Marsaioli A.J."/>
            <person name="Bonatto J.M.C."/>
            <person name="Reis Junior O."/>
        </authorList>
    </citation>
    <scope>NUCLEOTIDE SEQUENCE</scope>
    <source>
        <strain evidence="9">30M1</strain>
    </source>
</reference>
<dbReference type="OrthoDB" id="529367at2759"/>
<gene>
    <name evidence="9" type="ORF">E8E13_005343</name>
</gene>
<keyword evidence="5 8" id="KW-0472">Membrane</keyword>
<comment type="similarity">
    <text evidence="2">Belongs to the ADIPOR family.</text>
</comment>
<dbReference type="GO" id="GO:0016020">
    <property type="term" value="C:membrane"/>
    <property type="evidence" value="ECO:0007669"/>
    <property type="project" value="UniProtKB-SubCell"/>
</dbReference>
<organism evidence="9 10">
    <name type="scientific">Curvularia kusanoi</name>
    <name type="common">Cochliobolus kusanoi</name>
    <dbReference type="NCBI Taxonomy" id="90978"/>
    <lineage>
        <taxon>Eukaryota</taxon>
        <taxon>Fungi</taxon>
        <taxon>Dikarya</taxon>
        <taxon>Ascomycota</taxon>
        <taxon>Pezizomycotina</taxon>
        <taxon>Dothideomycetes</taxon>
        <taxon>Pleosporomycetidae</taxon>
        <taxon>Pleosporales</taxon>
        <taxon>Pleosporineae</taxon>
        <taxon>Pleosporaceae</taxon>
        <taxon>Curvularia</taxon>
    </lineage>
</organism>
<name>A0A9P4WE16_CURKU</name>
<keyword evidence="10" id="KW-1185">Reference proteome</keyword>
<evidence type="ECO:0000256" key="4">
    <source>
        <dbReference type="ARBA" id="ARBA00022989"/>
    </source>
</evidence>
<dbReference type="PANTHER" id="PTHR20855:SF52">
    <property type="entry name" value="ADIPONECTIN RECEPTOR PROTEIN"/>
    <property type="match status" value="1"/>
</dbReference>
<feature type="coiled-coil region" evidence="7">
    <location>
        <begin position="5"/>
        <end position="32"/>
    </location>
</feature>
<evidence type="ECO:0000256" key="3">
    <source>
        <dbReference type="ARBA" id="ARBA00022692"/>
    </source>
</evidence>
<keyword evidence="6" id="KW-0862">Zinc</keyword>
<evidence type="ECO:0008006" key="11">
    <source>
        <dbReference type="Google" id="ProtNLM"/>
    </source>
</evidence>
<accession>A0A9P4WE16</accession>
<protein>
    <recommendedName>
        <fullName evidence="11">HlyIII-domain-containing protein</fullName>
    </recommendedName>
</protein>
<dbReference type="GO" id="GO:0038023">
    <property type="term" value="F:signaling receptor activity"/>
    <property type="evidence" value="ECO:0007669"/>
    <property type="project" value="TreeGrafter"/>
</dbReference>
<dbReference type="PANTHER" id="PTHR20855">
    <property type="entry name" value="ADIPOR/PROGESTIN RECEPTOR-RELATED"/>
    <property type="match status" value="1"/>
</dbReference>
<feature type="transmembrane region" description="Helical" evidence="8">
    <location>
        <begin position="108"/>
        <end position="127"/>
    </location>
</feature>
<proteinExistence type="inferred from homology"/>
<evidence type="ECO:0000313" key="10">
    <source>
        <dbReference type="Proteomes" id="UP000801428"/>
    </source>
</evidence>
<comment type="subcellular location">
    <subcellularLocation>
        <location evidence="1">Membrane</location>
        <topology evidence="1">Multi-pass membrane protein</topology>
    </subcellularLocation>
</comment>
<feature type="transmembrane region" description="Helical" evidence="8">
    <location>
        <begin position="75"/>
        <end position="96"/>
    </location>
</feature>
<feature type="binding site" evidence="6">
    <location>
        <position position="129"/>
    </location>
    <ligand>
        <name>Zn(2+)</name>
        <dbReference type="ChEBI" id="CHEBI:29105"/>
    </ligand>
</feature>
<dbReference type="InterPro" id="IPR004254">
    <property type="entry name" value="AdipoR/HlyIII-related"/>
</dbReference>
<feature type="binding site" evidence="6">
    <location>
        <position position="279"/>
    </location>
    <ligand>
        <name>Zn(2+)</name>
        <dbReference type="ChEBI" id="CHEBI:29105"/>
    </ligand>
</feature>
<evidence type="ECO:0000256" key="5">
    <source>
        <dbReference type="ARBA" id="ARBA00023136"/>
    </source>
</evidence>
<evidence type="ECO:0000256" key="8">
    <source>
        <dbReference type="SAM" id="Phobius"/>
    </source>
</evidence>
<keyword evidence="4 8" id="KW-1133">Transmembrane helix</keyword>
<keyword evidence="3 8" id="KW-0812">Transmembrane</keyword>
<evidence type="ECO:0000313" key="9">
    <source>
        <dbReference type="EMBL" id="KAF3007495.1"/>
    </source>
</evidence>
<sequence>MVGVVNSATDVAQELEKSVAEVEKKIEEKLTYLWHEIAPWQQDNQYITSGYRPQSNSFAKSWKSLLYIHNETVNIYTHLVGSAIFLLTSYFLYNELQPRYETASKEDVYVFSCFFAGAVACLGMSGTYHTIQNHSHEVAVWGNKLDYLGIVFLIWGSFIPVLYYAFDEEPELMKTYWTMITTLAAGTSIACVHPQFRTPALRPVRALMFVLMGLSAVFPVLHGIKLYGVEHLRQSIGLDWVVLQGALYIAGAGLYAARIPEKWAPGRFDIWGSSHQIFHVLVVMAAASHLLGLVKAFDYAHSQSAAIVRPYA</sequence>
<keyword evidence="7" id="KW-0175">Coiled coil</keyword>
<feature type="binding site" evidence="6">
    <location>
        <position position="275"/>
    </location>
    <ligand>
        <name>Zn(2+)</name>
        <dbReference type="ChEBI" id="CHEBI:29105"/>
    </ligand>
</feature>
<dbReference type="GO" id="GO:0006882">
    <property type="term" value="P:intracellular zinc ion homeostasis"/>
    <property type="evidence" value="ECO:0007669"/>
    <property type="project" value="TreeGrafter"/>
</dbReference>